<evidence type="ECO:0000256" key="10">
    <source>
        <dbReference type="ARBA" id="ARBA00022857"/>
    </source>
</evidence>
<dbReference type="InterPro" id="IPR029039">
    <property type="entry name" value="Flavoprotein-like_sf"/>
</dbReference>
<dbReference type="PANTHER" id="PTHR11493:SF47">
    <property type="entry name" value="SULFITE REDUCTASE [NADPH] SUBUNIT BETA"/>
    <property type="match status" value="1"/>
</dbReference>
<organism evidence="17 18">
    <name type="scientific">Cryptococcus amylolentus CBS 6039</name>
    <dbReference type="NCBI Taxonomy" id="1295533"/>
    <lineage>
        <taxon>Eukaryota</taxon>
        <taxon>Fungi</taxon>
        <taxon>Dikarya</taxon>
        <taxon>Basidiomycota</taxon>
        <taxon>Agaricomycotina</taxon>
        <taxon>Tremellomycetes</taxon>
        <taxon>Tremellales</taxon>
        <taxon>Cryptococcaceae</taxon>
        <taxon>Cryptococcus</taxon>
    </lineage>
</organism>
<evidence type="ECO:0000256" key="7">
    <source>
        <dbReference type="ARBA" id="ARBA00022605"/>
    </source>
</evidence>
<dbReference type="FunFam" id="3.90.480.20:FF:000012">
    <property type="entry name" value="Sulfite reductase beta subunit"/>
    <property type="match status" value="1"/>
</dbReference>
<dbReference type="OrthoDB" id="1688044at2759"/>
<dbReference type="PRINTS" id="PR00369">
    <property type="entry name" value="FLAVODOXIN"/>
</dbReference>
<dbReference type="InterPro" id="IPR011786">
    <property type="entry name" value="CysI"/>
</dbReference>
<keyword evidence="18" id="KW-1185">Reference proteome</keyword>
<comment type="pathway">
    <text evidence="3">Sulfur metabolism; hydrogen sulfide biosynthesis; hydrogen sulfide from sulfite (NADPH route): step 1/1.</text>
</comment>
<dbReference type="InterPro" id="IPR029061">
    <property type="entry name" value="THDP-binding"/>
</dbReference>
<evidence type="ECO:0000313" key="17">
    <source>
        <dbReference type="EMBL" id="ODN84913.1"/>
    </source>
</evidence>
<keyword evidence="10" id="KW-0521">NADP</keyword>
<keyword evidence="7" id="KW-0028">Amino-acid biosynthesis</keyword>
<comment type="caution">
    <text evidence="17">The sequence shown here is derived from an EMBL/GenBank/DDBJ whole genome shotgun (WGS) entry which is preliminary data.</text>
</comment>
<evidence type="ECO:0000256" key="4">
    <source>
        <dbReference type="ARBA" id="ARBA00010429"/>
    </source>
</evidence>
<dbReference type="EC" id="1.8.1.2" evidence="5"/>
<dbReference type="FunFam" id="3.40.50.360:FF:000016">
    <property type="entry name" value="Sulfite reductase subunit beta"/>
    <property type="match status" value="1"/>
</dbReference>
<comment type="catalytic activity">
    <reaction evidence="15">
        <text>hydrogen sulfide + 3 NADP(+) + 3 H2O = sulfite + 3 NADPH + 4 H(+)</text>
        <dbReference type="Rhea" id="RHEA:13801"/>
        <dbReference type="ChEBI" id="CHEBI:15377"/>
        <dbReference type="ChEBI" id="CHEBI:15378"/>
        <dbReference type="ChEBI" id="CHEBI:17359"/>
        <dbReference type="ChEBI" id="CHEBI:29919"/>
        <dbReference type="ChEBI" id="CHEBI:57783"/>
        <dbReference type="ChEBI" id="CHEBI:58349"/>
        <dbReference type="EC" id="1.8.1.2"/>
    </reaction>
</comment>
<gene>
    <name evidence="17" type="ORF">L202_00764</name>
</gene>
<dbReference type="GeneID" id="30152073"/>
<dbReference type="SUPFAM" id="SSF55124">
    <property type="entry name" value="Nitrite/Sulfite reductase N-terminal domain-like"/>
    <property type="match status" value="2"/>
</dbReference>
<proteinExistence type="inferred from homology"/>
<dbReference type="SUPFAM" id="SSF56014">
    <property type="entry name" value="Nitrite and sulphite reductase 4Fe-4S domain-like"/>
    <property type="match status" value="2"/>
</dbReference>
<keyword evidence="6" id="KW-0004">4Fe-4S</keyword>
<dbReference type="PANTHER" id="PTHR11493">
    <property type="entry name" value="SULFITE REDUCTASE [NADPH] SUBUNIT BETA-RELATED"/>
    <property type="match status" value="1"/>
</dbReference>
<evidence type="ECO:0000256" key="13">
    <source>
        <dbReference type="ARBA" id="ARBA00023014"/>
    </source>
</evidence>
<dbReference type="GO" id="GO:0010181">
    <property type="term" value="F:FMN binding"/>
    <property type="evidence" value="ECO:0007669"/>
    <property type="project" value="InterPro"/>
</dbReference>
<keyword evidence="8" id="KW-0349">Heme</keyword>
<dbReference type="FunFam" id="3.30.413.10:FF:000003">
    <property type="entry name" value="Sulfite reductase [NADPH] hemoprotein beta-component"/>
    <property type="match status" value="1"/>
</dbReference>
<sequence length="1377" mass="149484">MSVLAALSSIPSTSYSHPIEAPPANAHKLNPYLPLPASPSPTVLFTNATFLHSIPTSSLNRTVVHVFGAEEIVSPKGANAVSLISRSAQGAYDHALLALRLAQDEDAVVYHFIPSGLEGEIQEAEDVSAWLAGSLGTPKIAQGEEAEVSSEVRLAAAFDAISLSLLKFTRRPQRPFIHNKAESSRLVVNFLPSAVEAENVVEVVLAIPAPKEKLSSSLAGVKEVVVVEAGSGKYGPAWASVVDALEESDVSIRSVLVGASASSSEITSAISGEAPITRVGKPLSYSIPSKSVAIPSPEATYTELLAASPSPLEILNDPRHLATNESTSPLYAFGKAVAIRRDRARLVELAKKVLKGANTKPAVHEALSAWLLVRDEKKGAAEAGQKVEAAIGSAEGEEKEIVELGKKGLWEKRALWIVISNSWAADLASSGLHHALASGLDINLLVYETAASPFSPNAPAQPPKERKKDLALYALNMGDVYVASVAVYADYAGVLNAMREAETYSGPGLVLAYLPWGEKEDGETVSATEKAGALERLRETKRAVSGGWWPMFRWNPSAADDKRFSLDSSYVKAALSEFLDRQSHLSQLTLATPAIDSSVTASAGTDLVAARKEKARKAYDALLNSLDGPGLLVLVASDGGNAEKLAKRLVGRAKMRGVGASLRVLDEVAENVIETLSQEANVLFITSTAGQGESPLNGREFTKALGKISSSEELKETKVAVFGMGDSHYWPRPEDAGYYNKPARDLFPKLMSVGCQELLPLALGDDSDPDGVQTAYKPFEAALWRALGVDSVEVVEEKEEVVANEHIKIASDYLRGTILEGLEDKSTGAISASDAQLTKFHGTYMQDDRDIRESLKAQGLEPAYSFMIRVRMPAGVCNAQQWLDMDAIADEHGNSTFKLTTRQTFQFHGIIKSHLKKAMQAINKSLLDTIAACGDVNRNIQCTVNPALSKTHETVYNFAKDVSEHLLPSTNAYHEIWLDKKKVVGDAVQHLSADHEPLYGPYYLPRKFKIAVAVPPDNAVDVFTNDVGFIAIVENGEVVGYNVSAGGGMGVTHGNKKTYPRLGTILGFITPEEGKKVSESIMLVQRDNGNRQDRKNARLKYTVDRLGFPKFKSLVEERWGKKFASARDYHFDSNLDHYGWQQGHDGKWHFTMFIENGRVEDNAKHQFKSGLKDIAKVHKGTFRLTANQHLILSDIAPEDLDEMKRLLNKWGLDHIDHSGVRLSSSACVAFPTCGLAMAESERYLPVLIDKVEKICEEAGIRNDALVMRMTGCPNGCARPWAAEIAFVGKAPGAYMVMLGGSHLGTRLNKPFLESATEPEILAVLKPMIKRWALERHEGERFGDWTIRAGYIKPTTEGMNFWDDSFPSQQVQAPAIAA</sequence>
<evidence type="ECO:0000256" key="2">
    <source>
        <dbReference type="ARBA" id="ARBA00001966"/>
    </source>
</evidence>
<keyword evidence="13" id="KW-0411">Iron-sulfur</keyword>
<comment type="cofactor">
    <cofactor evidence="1">
        <name>siroheme</name>
        <dbReference type="ChEBI" id="CHEBI:60052"/>
    </cofactor>
</comment>
<dbReference type="Gene3D" id="3.40.50.360">
    <property type="match status" value="1"/>
</dbReference>
<keyword evidence="14" id="KW-0198">Cysteine biosynthesis</keyword>
<dbReference type="Proteomes" id="UP000094065">
    <property type="component" value="Unassembled WGS sequence"/>
</dbReference>
<dbReference type="SUPFAM" id="SSF52518">
    <property type="entry name" value="Thiamin diphosphate-binding fold (THDP-binding)"/>
    <property type="match status" value="1"/>
</dbReference>
<dbReference type="Gene3D" id="3.40.50.970">
    <property type="match status" value="1"/>
</dbReference>
<dbReference type="Pfam" id="PF00258">
    <property type="entry name" value="Flavodoxin_1"/>
    <property type="match status" value="1"/>
</dbReference>
<evidence type="ECO:0000313" key="18">
    <source>
        <dbReference type="Proteomes" id="UP000094065"/>
    </source>
</evidence>
<keyword evidence="11" id="KW-0560">Oxidoreductase</keyword>
<dbReference type="GO" id="GO:0004783">
    <property type="term" value="F:sulfite reductase (NADPH) activity"/>
    <property type="evidence" value="ECO:0007669"/>
    <property type="project" value="UniProtKB-EC"/>
</dbReference>
<dbReference type="FunFam" id="3.30.413.10:FF:000004">
    <property type="entry name" value="Sulfite reductase [NADPH] hemoprotein beta-component"/>
    <property type="match status" value="1"/>
</dbReference>
<dbReference type="HAMAP" id="MF_01540">
    <property type="entry name" value="CysI"/>
    <property type="match status" value="1"/>
</dbReference>
<dbReference type="GO" id="GO:0050311">
    <property type="term" value="F:sulfite reductase (ferredoxin) activity"/>
    <property type="evidence" value="ECO:0007669"/>
    <property type="project" value="TreeGrafter"/>
</dbReference>
<name>A0A1E3I879_9TREE</name>
<evidence type="ECO:0000256" key="1">
    <source>
        <dbReference type="ARBA" id="ARBA00001929"/>
    </source>
</evidence>
<dbReference type="Pfam" id="PF03460">
    <property type="entry name" value="NIR_SIR_ferr"/>
    <property type="match status" value="2"/>
</dbReference>
<dbReference type="InterPro" id="IPR001094">
    <property type="entry name" value="Flavdoxin-like"/>
</dbReference>
<dbReference type="STRING" id="1295533.A0A1E3I879"/>
<dbReference type="GO" id="GO:0000103">
    <property type="term" value="P:sulfate assimilation"/>
    <property type="evidence" value="ECO:0007669"/>
    <property type="project" value="UniProtKB-ARBA"/>
</dbReference>
<evidence type="ECO:0000256" key="15">
    <source>
        <dbReference type="ARBA" id="ARBA00052219"/>
    </source>
</evidence>
<dbReference type="InterPro" id="IPR045854">
    <property type="entry name" value="NO2/SO3_Rdtase_4Fe4S_sf"/>
</dbReference>
<dbReference type="PROSITE" id="PS00365">
    <property type="entry name" value="NIR_SIR"/>
    <property type="match status" value="1"/>
</dbReference>
<dbReference type="PROSITE" id="PS50902">
    <property type="entry name" value="FLAVODOXIN_LIKE"/>
    <property type="match status" value="1"/>
</dbReference>
<dbReference type="Pfam" id="PF01077">
    <property type="entry name" value="NIR_SIR"/>
    <property type="match status" value="1"/>
</dbReference>
<accession>A0A1E3I879</accession>
<feature type="domain" description="Flavodoxin-like" evidence="16">
    <location>
        <begin position="631"/>
        <end position="784"/>
    </location>
</feature>
<reference evidence="17 18" key="1">
    <citation type="submission" date="2016-06" db="EMBL/GenBank/DDBJ databases">
        <title>Evolution of pathogenesis and genome organization in the Tremellales.</title>
        <authorList>
            <person name="Cuomo C."/>
            <person name="Litvintseva A."/>
            <person name="Heitman J."/>
            <person name="Chen Y."/>
            <person name="Sun S."/>
            <person name="Springer D."/>
            <person name="Dromer F."/>
            <person name="Young S."/>
            <person name="Zeng Q."/>
            <person name="Chapman S."/>
            <person name="Gujja S."/>
            <person name="Saif S."/>
            <person name="Birren B."/>
        </authorList>
    </citation>
    <scope>NUCLEOTIDE SEQUENCE [LARGE SCALE GENOMIC DNA]</scope>
    <source>
        <strain evidence="17 18">CBS 6039</strain>
    </source>
</reference>
<dbReference type="EMBL" id="AWGJ01000001">
    <property type="protein sequence ID" value="ODN84913.1"/>
    <property type="molecule type" value="Genomic_DNA"/>
</dbReference>
<dbReference type="RefSeq" id="XP_018998716.1">
    <property type="nucleotide sequence ID" value="XM_019134011.1"/>
</dbReference>
<evidence type="ECO:0000256" key="9">
    <source>
        <dbReference type="ARBA" id="ARBA00022723"/>
    </source>
</evidence>
<dbReference type="NCBIfam" id="NF010029">
    <property type="entry name" value="PRK13504.1"/>
    <property type="match status" value="1"/>
</dbReference>
<evidence type="ECO:0000259" key="16">
    <source>
        <dbReference type="PROSITE" id="PS50902"/>
    </source>
</evidence>
<comment type="similarity">
    <text evidence="4">Belongs to the nitrite and sulfite reductase 4Fe-4S domain family.</text>
</comment>
<dbReference type="InterPro" id="IPR005117">
    <property type="entry name" value="NiRdtase/SiRdtase_haem-b_fer"/>
</dbReference>
<evidence type="ECO:0000256" key="11">
    <source>
        <dbReference type="ARBA" id="ARBA00023002"/>
    </source>
</evidence>
<dbReference type="GO" id="GO:0009337">
    <property type="term" value="C:sulfite reductase complex (NADPH)"/>
    <property type="evidence" value="ECO:0007669"/>
    <property type="project" value="InterPro"/>
</dbReference>
<evidence type="ECO:0000256" key="6">
    <source>
        <dbReference type="ARBA" id="ARBA00022485"/>
    </source>
</evidence>
<dbReference type="GO" id="GO:0050661">
    <property type="term" value="F:NADP binding"/>
    <property type="evidence" value="ECO:0007669"/>
    <property type="project" value="InterPro"/>
</dbReference>
<keyword evidence="12" id="KW-0408">Iron</keyword>
<evidence type="ECO:0000256" key="3">
    <source>
        <dbReference type="ARBA" id="ARBA00004774"/>
    </source>
</evidence>
<dbReference type="GO" id="GO:0051539">
    <property type="term" value="F:4 iron, 4 sulfur cluster binding"/>
    <property type="evidence" value="ECO:0007669"/>
    <property type="project" value="UniProtKB-KW"/>
</dbReference>
<protein>
    <recommendedName>
        <fullName evidence="5">assimilatory sulfite reductase (NADPH)</fullName>
        <ecNumber evidence="5">1.8.1.2</ecNumber>
    </recommendedName>
</protein>
<dbReference type="GO" id="GO:0019344">
    <property type="term" value="P:cysteine biosynthetic process"/>
    <property type="evidence" value="ECO:0007669"/>
    <property type="project" value="UniProtKB-KW"/>
</dbReference>
<keyword evidence="9" id="KW-0479">Metal-binding</keyword>
<dbReference type="Gene3D" id="3.30.413.10">
    <property type="entry name" value="Sulfite Reductase Hemoprotein, domain 1"/>
    <property type="match status" value="2"/>
</dbReference>
<dbReference type="NCBIfam" id="TIGR02041">
    <property type="entry name" value="CysI"/>
    <property type="match status" value="1"/>
</dbReference>
<comment type="cofactor">
    <cofactor evidence="2">
        <name>[4Fe-4S] cluster</name>
        <dbReference type="ChEBI" id="CHEBI:49883"/>
    </cofactor>
</comment>
<dbReference type="InterPro" id="IPR008254">
    <property type="entry name" value="Flavodoxin/NO_synth"/>
</dbReference>
<dbReference type="InterPro" id="IPR036136">
    <property type="entry name" value="Nit/Sulf_reduc_fer-like_dom_sf"/>
</dbReference>
<dbReference type="GO" id="GO:0020037">
    <property type="term" value="F:heme binding"/>
    <property type="evidence" value="ECO:0007669"/>
    <property type="project" value="InterPro"/>
</dbReference>
<dbReference type="InterPro" id="IPR006066">
    <property type="entry name" value="NO2/SO3_Rdtase_FeS/sirohaem_BS"/>
</dbReference>
<dbReference type="Gene3D" id="3.90.480.10">
    <property type="entry name" value="Sulfite Reductase Hemoprotein,Domain 2"/>
    <property type="match status" value="1"/>
</dbReference>
<dbReference type="GO" id="GO:0046872">
    <property type="term" value="F:metal ion binding"/>
    <property type="evidence" value="ECO:0007669"/>
    <property type="project" value="UniProtKB-KW"/>
</dbReference>
<evidence type="ECO:0000256" key="12">
    <source>
        <dbReference type="ARBA" id="ARBA00023004"/>
    </source>
</evidence>
<evidence type="ECO:0000256" key="14">
    <source>
        <dbReference type="ARBA" id="ARBA00023192"/>
    </source>
</evidence>
<dbReference type="PRINTS" id="PR00397">
    <property type="entry name" value="SIROHAEM"/>
</dbReference>
<dbReference type="SUPFAM" id="SSF52218">
    <property type="entry name" value="Flavoproteins"/>
    <property type="match status" value="1"/>
</dbReference>
<evidence type="ECO:0000256" key="5">
    <source>
        <dbReference type="ARBA" id="ARBA00012604"/>
    </source>
</evidence>
<dbReference type="InterPro" id="IPR045169">
    <property type="entry name" value="NO2/SO3_Rdtase_4Fe4S_prot"/>
</dbReference>
<evidence type="ECO:0000256" key="8">
    <source>
        <dbReference type="ARBA" id="ARBA00022617"/>
    </source>
</evidence>
<dbReference type="InterPro" id="IPR006067">
    <property type="entry name" value="NO2/SO3_Rdtase_4Fe4S_dom"/>
</dbReference>